<dbReference type="InterPro" id="IPR007214">
    <property type="entry name" value="YbaK/aa-tRNA-synth-assoc-dom"/>
</dbReference>
<accession>A0A426QMX1</accession>
<proteinExistence type="predicted"/>
<dbReference type="GO" id="GO:0002161">
    <property type="term" value="F:aminoacyl-tRNA deacylase activity"/>
    <property type="evidence" value="ECO:0007669"/>
    <property type="project" value="InterPro"/>
</dbReference>
<dbReference type="CDD" id="cd04332">
    <property type="entry name" value="YbaK_like"/>
    <property type="match status" value="1"/>
</dbReference>
<dbReference type="Proteomes" id="UP000287798">
    <property type="component" value="Unassembled WGS sequence"/>
</dbReference>
<evidence type="ECO:0000313" key="2">
    <source>
        <dbReference type="EMBL" id="RRQ23115.1"/>
    </source>
</evidence>
<gene>
    <name evidence="2" type="ORF">D6C00_11260</name>
</gene>
<evidence type="ECO:0000313" key="3">
    <source>
        <dbReference type="Proteomes" id="UP000287798"/>
    </source>
</evidence>
<dbReference type="Gene3D" id="3.90.960.10">
    <property type="entry name" value="YbaK/aminoacyl-tRNA synthetase-associated domain"/>
    <property type="match status" value="1"/>
</dbReference>
<protein>
    <recommendedName>
        <fullName evidence="1">YbaK/aminoacyl-tRNA synthetase-associated domain-containing protein</fullName>
    </recommendedName>
</protein>
<dbReference type="Pfam" id="PF04073">
    <property type="entry name" value="tRNA_edit"/>
    <property type="match status" value="1"/>
</dbReference>
<organism evidence="2 3">
    <name type="scientific">Thiohalobacter thiocyanaticus</name>
    <dbReference type="NCBI Taxonomy" id="585455"/>
    <lineage>
        <taxon>Bacteria</taxon>
        <taxon>Pseudomonadati</taxon>
        <taxon>Pseudomonadota</taxon>
        <taxon>Gammaproteobacteria</taxon>
        <taxon>Thiohalobacterales</taxon>
        <taxon>Thiohalobacteraceae</taxon>
        <taxon>Thiohalobacter</taxon>
    </lineage>
</organism>
<dbReference type="AlphaFoldDB" id="A0A426QMX1"/>
<dbReference type="SUPFAM" id="SSF55826">
    <property type="entry name" value="YbaK/ProRS associated domain"/>
    <property type="match status" value="1"/>
</dbReference>
<keyword evidence="3" id="KW-1185">Reference proteome</keyword>
<dbReference type="EMBL" id="QZMU01000001">
    <property type="protein sequence ID" value="RRQ23115.1"/>
    <property type="molecule type" value="Genomic_DNA"/>
</dbReference>
<sequence>MGCMWVTSNVCPGSRCATAPDIYKPGLSCLTRGPTPCAPTDYNYRWKRSAGRIHPMAMAQHVSRYLTEHEIPYEVLTHPPTMSSLETAASAHIPGDCLAKPVILQDDQGYIMALIPATHRLDLQALDSHLHSHVEMAEEPELAALFEDCELGAMPALGPAYGLRTLVDSHLAEQPDIYFDAGDHECLVHVDGEALFEQMDGIELGEFSHHM</sequence>
<feature type="domain" description="YbaK/aminoacyl-tRNA synthetase-associated" evidence="1">
    <location>
        <begin position="78"/>
        <end position="195"/>
    </location>
</feature>
<dbReference type="InterPro" id="IPR036754">
    <property type="entry name" value="YbaK/aa-tRNA-synt-asso_dom_sf"/>
</dbReference>
<reference evidence="2 3" key="1">
    <citation type="journal article" date="2010" name="Int. J. Syst. Evol. Microbiol.">
        <title>Thiohalobacter thiocyanaticus gen. nov., sp. nov., a moderately halophilic, sulfur-oxidizing gammaproteobacterium from hypersaline lakes, that utilizes thiocyanate.</title>
        <authorList>
            <person name="Sorokin D.Y."/>
            <person name="Kovaleva O.L."/>
            <person name="Tourova T.P."/>
            <person name="Muyzer G."/>
        </authorList>
    </citation>
    <scope>NUCLEOTIDE SEQUENCE [LARGE SCALE GENOMIC DNA]</scope>
    <source>
        <strain evidence="2 3">Hrh1</strain>
    </source>
</reference>
<name>A0A426QMX1_9GAMM</name>
<evidence type="ECO:0000259" key="1">
    <source>
        <dbReference type="Pfam" id="PF04073"/>
    </source>
</evidence>
<comment type="caution">
    <text evidence="2">The sequence shown here is derived from an EMBL/GenBank/DDBJ whole genome shotgun (WGS) entry which is preliminary data.</text>
</comment>